<dbReference type="PROSITE" id="PS50893">
    <property type="entry name" value="ABC_TRANSPORTER_2"/>
    <property type="match status" value="1"/>
</dbReference>
<evidence type="ECO:0000259" key="6">
    <source>
        <dbReference type="PROSITE" id="PS50893"/>
    </source>
</evidence>
<evidence type="ECO:0000256" key="3">
    <source>
        <dbReference type="ARBA" id="ARBA00022741"/>
    </source>
</evidence>
<evidence type="ECO:0000256" key="1">
    <source>
        <dbReference type="ARBA" id="ARBA00005417"/>
    </source>
</evidence>
<name>A0A346PHR7_9EURY</name>
<dbReference type="GO" id="GO:0015658">
    <property type="term" value="F:branched-chain amino acid transmembrane transporter activity"/>
    <property type="evidence" value="ECO:0007669"/>
    <property type="project" value="TreeGrafter"/>
</dbReference>
<dbReference type="InterPro" id="IPR017871">
    <property type="entry name" value="ABC_transporter-like_CS"/>
</dbReference>
<dbReference type="PANTHER" id="PTHR43820:SF4">
    <property type="entry name" value="HIGH-AFFINITY BRANCHED-CHAIN AMINO ACID TRANSPORT ATP-BINDING PROTEIN LIVF"/>
    <property type="match status" value="1"/>
</dbReference>
<dbReference type="InterPro" id="IPR027417">
    <property type="entry name" value="P-loop_NTPase"/>
</dbReference>
<proteinExistence type="inferred from homology"/>
<evidence type="ECO:0000256" key="5">
    <source>
        <dbReference type="ARBA" id="ARBA00022970"/>
    </source>
</evidence>
<dbReference type="KEGG" id="nan:AArc1_2750"/>
<dbReference type="InterPro" id="IPR003439">
    <property type="entry name" value="ABC_transporter-like_ATP-bd"/>
</dbReference>
<keyword evidence="4" id="KW-0067">ATP-binding</keyword>
<protein>
    <submittedName>
        <fullName evidence="7">ABC-type branched-chain amino acid transport system, ATPase component</fullName>
    </submittedName>
</protein>
<dbReference type="GeneID" id="37639523"/>
<reference evidence="8" key="1">
    <citation type="submission" date="2017-10" db="EMBL/GenBank/DDBJ databases">
        <title>Phenotypic and genomic properties of facultatively anaerobic sulfur-reducing natronoarchaea from hypersaline soda lakes.</title>
        <authorList>
            <person name="Sorokin D.Y."/>
            <person name="Kublanov I.V."/>
            <person name="Roman P."/>
            <person name="Sinninghe Damste J.S."/>
            <person name="Golyshin P.N."/>
            <person name="Rojo D."/>
            <person name="Ciordia S."/>
            <person name="Mena Md.C."/>
            <person name="Ferrer M."/>
            <person name="Messina E."/>
            <person name="Smedile F."/>
            <person name="La Spada G."/>
            <person name="La Cono V."/>
            <person name="Yakimov M.M."/>
        </authorList>
    </citation>
    <scope>NUCLEOTIDE SEQUENCE [LARGE SCALE GENOMIC DNA]</scope>
    <source>
        <strain evidence="8">AArc1</strain>
    </source>
</reference>
<dbReference type="PROSITE" id="PS00211">
    <property type="entry name" value="ABC_TRANSPORTER_1"/>
    <property type="match status" value="1"/>
</dbReference>
<sequence length="241" mass="26761">MADSDPHLEIEDLHVYYGKSHALKGVSLSIEPGEIYGVIGPNGAGKTTMLNAIAGFVDYEGAIHYDGIDLATVSPRDIVTDGLVYCTEDRDLFPFFSVHENLQMGAQFRDDREAVKRDLEMVYDLFPRLDERREQEAETMSGGEQQMLAIGRALMSDPDLLMLDEPTLGLAPIIIEDINDAIETLNEDEGLTILLAEQNSTFALRHAERLALLETGEIELAGPADEFQDNDYIQEAYIGIH</sequence>
<feature type="domain" description="ABC transporter" evidence="6">
    <location>
        <begin position="8"/>
        <end position="240"/>
    </location>
</feature>
<evidence type="ECO:0000313" key="8">
    <source>
        <dbReference type="Proteomes" id="UP000258707"/>
    </source>
</evidence>
<dbReference type="GO" id="GO:0015807">
    <property type="term" value="P:L-amino acid transport"/>
    <property type="evidence" value="ECO:0007669"/>
    <property type="project" value="TreeGrafter"/>
</dbReference>
<dbReference type="PANTHER" id="PTHR43820">
    <property type="entry name" value="HIGH-AFFINITY BRANCHED-CHAIN AMINO ACID TRANSPORT ATP-BINDING PROTEIN LIVF"/>
    <property type="match status" value="1"/>
</dbReference>
<organism evidence="7 8">
    <name type="scientific">Natrarchaeobaculum sulfurireducens</name>
    <dbReference type="NCBI Taxonomy" id="2044521"/>
    <lineage>
        <taxon>Archaea</taxon>
        <taxon>Methanobacteriati</taxon>
        <taxon>Methanobacteriota</taxon>
        <taxon>Stenosarchaea group</taxon>
        <taxon>Halobacteria</taxon>
        <taxon>Halobacteriales</taxon>
        <taxon>Natrialbaceae</taxon>
        <taxon>Natrarchaeobaculum</taxon>
    </lineage>
</organism>
<keyword evidence="3" id="KW-0547">Nucleotide-binding</keyword>
<keyword evidence="5" id="KW-0029">Amino-acid transport</keyword>
<dbReference type="RefSeq" id="WP_117365063.1">
    <property type="nucleotide sequence ID" value="NZ_CP024047.1"/>
</dbReference>
<dbReference type="SUPFAM" id="SSF52540">
    <property type="entry name" value="P-loop containing nucleoside triphosphate hydrolases"/>
    <property type="match status" value="1"/>
</dbReference>
<dbReference type="GO" id="GO:0016887">
    <property type="term" value="F:ATP hydrolysis activity"/>
    <property type="evidence" value="ECO:0007669"/>
    <property type="project" value="InterPro"/>
</dbReference>
<dbReference type="EMBL" id="CP024047">
    <property type="protein sequence ID" value="AXR79062.1"/>
    <property type="molecule type" value="Genomic_DNA"/>
</dbReference>
<dbReference type="Gene3D" id="3.40.50.300">
    <property type="entry name" value="P-loop containing nucleotide triphosphate hydrolases"/>
    <property type="match status" value="1"/>
</dbReference>
<gene>
    <name evidence="7" type="ORF">AArc1_2750</name>
</gene>
<accession>A0A346PHR7</accession>
<dbReference type="InterPro" id="IPR003593">
    <property type="entry name" value="AAA+_ATPase"/>
</dbReference>
<evidence type="ECO:0000256" key="2">
    <source>
        <dbReference type="ARBA" id="ARBA00022448"/>
    </source>
</evidence>
<dbReference type="Proteomes" id="UP000258707">
    <property type="component" value="Chromosome"/>
</dbReference>
<dbReference type="GO" id="GO:0005524">
    <property type="term" value="F:ATP binding"/>
    <property type="evidence" value="ECO:0007669"/>
    <property type="project" value="UniProtKB-KW"/>
</dbReference>
<comment type="similarity">
    <text evidence="1">Belongs to the ABC transporter superfamily.</text>
</comment>
<dbReference type="CDD" id="cd03224">
    <property type="entry name" value="ABC_TM1139_LivF_branched"/>
    <property type="match status" value="1"/>
</dbReference>
<evidence type="ECO:0000256" key="4">
    <source>
        <dbReference type="ARBA" id="ARBA00022840"/>
    </source>
</evidence>
<keyword evidence="2" id="KW-0813">Transport</keyword>
<evidence type="ECO:0000313" key="7">
    <source>
        <dbReference type="EMBL" id="AXR79062.1"/>
    </source>
</evidence>
<dbReference type="AlphaFoldDB" id="A0A346PHR7"/>
<dbReference type="SMART" id="SM00382">
    <property type="entry name" value="AAA"/>
    <property type="match status" value="1"/>
</dbReference>
<dbReference type="InterPro" id="IPR052156">
    <property type="entry name" value="BCAA_Transport_ATP-bd_LivF"/>
</dbReference>
<dbReference type="Pfam" id="PF00005">
    <property type="entry name" value="ABC_tran"/>
    <property type="match status" value="1"/>
</dbReference>